<keyword evidence="2" id="KW-1185">Reference proteome</keyword>
<proteinExistence type="predicted"/>
<dbReference type="AlphaFoldDB" id="A0A7I9Y149"/>
<organism evidence="1 2">
    <name type="scientific">Mycobacterium botniense</name>
    <dbReference type="NCBI Taxonomy" id="84962"/>
    <lineage>
        <taxon>Bacteria</taxon>
        <taxon>Bacillati</taxon>
        <taxon>Actinomycetota</taxon>
        <taxon>Actinomycetes</taxon>
        <taxon>Mycobacteriales</taxon>
        <taxon>Mycobacteriaceae</taxon>
        <taxon>Mycobacterium</taxon>
    </lineage>
</organism>
<dbReference type="EMBL" id="BLKW01000004">
    <property type="protein sequence ID" value="GFG75776.1"/>
    <property type="molecule type" value="Genomic_DNA"/>
</dbReference>
<reference evidence="1 2" key="1">
    <citation type="journal article" date="2019" name="Emerg. Microbes Infect.">
        <title>Comprehensive subspecies identification of 175 nontuberculous mycobacteria species based on 7547 genomic profiles.</title>
        <authorList>
            <person name="Matsumoto Y."/>
            <person name="Kinjo T."/>
            <person name="Motooka D."/>
            <person name="Nabeya D."/>
            <person name="Jung N."/>
            <person name="Uechi K."/>
            <person name="Horii T."/>
            <person name="Iida T."/>
            <person name="Fujita J."/>
            <person name="Nakamura S."/>
        </authorList>
    </citation>
    <scope>NUCLEOTIDE SEQUENCE [LARGE SCALE GENOMIC DNA]</scope>
    <source>
        <strain evidence="1 2">JCM 17322</strain>
    </source>
</reference>
<comment type="caution">
    <text evidence="1">The sequence shown here is derived from an EMBL/GenBank/DDBJ whole genome shotgun (WGS) entry which is preliminary data.</text>
</comment>
<dbReference type="Proteomes" id="UP000465361">
    <property type="component" value="Unassembled WGS sequence"/>
</dbReference>
<name>A0A7I9Y149_9MYCO</name>
<evidence type="ECO:0000313" key="2">
    <source>
        <dbReference type="Proteomes" id="UP000465361"/>
    </source>
</evidence>
<dbReference type="RefSeq" id="WP_163758713.1">
    <property type="nucleotide sequence ID" value="NZ_BLKW01000004.1"/>
</dbReference>
<sequence>MSFSTIPQMVSAAASSVRNLEPALQNAPSAGLDAWEESVAANTVAAL</sequence>
<gene>
    <name evidence="1" type="ORF">MBOT_31410</name>
</gene>
<accession>A0A7I9Y149</accession>
<evidence type="ECO:0000313" key="1">
    <source>
        <dbReference type="EMBL" id="GFG75776.1"/>
    </source>
</evidence>
<protein>
    <submittedName>
        <fullName evidence="1">Uncharacterized protein</fullName>
    </submittedName>
</protein>